<keyword evidence="2" id="KW-1185">Reference proteome</keyword>
<comment type="caution">
    <text evidence="1">The sequence shown here is derived from an EMBL/GenBank/DDBJ whole genome shotgun (WGS) entry which is preliminary data.</text>
</comment>
<sequence length="44" mass="5006">MALDLLHGGEADAWVQVWVEKWRAGEPLHPALDPNWRKPVDGDE</sequence>
<gene>
    <name evidence="1" type="ORF">MCHLDSM_03022</name>
</gene>
<dbReference type="EMBL" id="JYNL01000023">
    <property type="protein sequence ID" value="KMO76873.1"/>
    <property type="molecule type" value="Genomic_DNA"/>
</dbReference>
<protein>
    <submittedName>
        <fullName evidence="1">Uncharacterized protein</fullName>
    </submittedName>
</protein>
<organism evidence="1 2">
    <name type="scientific">Mycolicibacterium chlorophenolicum</name>
    <dbReference type="NCBI Taxonomy" id="37916"/>
    <lineage>
        <taxon>Bacteria</taxon>
        <taxon>Bacillati</taxon>
        <taxon>Actinomycetota</taxon>
        <taxon>Actinomycetes</taxon>
        <taxon>Mycobacteriales</taxon>
        <taxon>Mycobacteriaceae</taxon>
        <taxon>Mycolicibacterium</taxon>
    </lineage>
</organism>
<accession>A0A0J6W501</accession>
<dbReference type="AlphaFoldDB" id="A0A0J6W501"/>
<proteinExistence type="predicted"/>
<dbReference type="Proteomes" id="UP000036513">
    <property type="component" value="Unassembled WGS sequence"/>
</dbReference>
<reference evidence="1 2" key="1">
    <citation type="journal article" date="2015" name="Genome Biol. Evol.">
        <title>Characterization of Three Mycobacterium spp. with Potential Use in Bioremediation by Genome Sequencing and Comparative Genomics.</title>
        <authorList>
            <person name="Das S."/>
            <person name="Pettersson B.M."/>
            <person name="Behra P.R."/>
            <person name="Ramesh M."/>
            <person name="Dasgupta S."/>
            <person name="Bhattacharya A."/>
            <person name="Kirsebom L.A."/>
        </authorList>
    </citation>
    <scope>NUCLEOTIDE SEQUENCE [LARGE SCALE GENOMIC DNA]</scope>
    <source>
        <strain evidence="1 2">DSM 43826</strain>
    </source>
</reference>
<evidence type="ECO:0000313" key="2">
    <source>
        <dbReference type="Proteomes" id="UP000036513"/>
    </source>
</evidence>
<dbReference type="PATRIC" id="fig|37916.4.peg.2949"/>
<evidence type="ECO:0000313" key="1">
    <source>
        <dbReference type="EMBL" id="KMO76873.1"/>
    </source>
</evidence>
<dbReference type="STRING" id="37916.MCHLDSM_03022"/>
<name>A0A0J6W501_9MYCO</name>